<reference evidence="3" key="2">
    <citation type="submission" date="2012-11" db="EMBL/GenBank/DDBJ databases">
        <authorList>
            <person name="Kuo A."/>
            <person name="Curtis B.A."/>
            <person name="Tanifuji G."/>
            <person name="Burki F."/>
            <person name="Gruber A."/>
            <person name="Irimia M."/>
            <person name="Maruyama S."/>
            <person name="Arias M.C."/>
            <person name="Ball S.G."/>
            <person name="Gile G.H."/>
            <person name="Hirakawa Y."/>
            <person name="Hopkins J.F."/>
            <person name="Rensing S.A."/>
            <person name="Schmutz J."/>
            <person name="Symeonidi A."/>
            <person name="Elias M."/>
            <person name="Eveleigh R.J."/>
            <person name="Herman E.K."/>
            <person name="Klute M.J."/>
            <person name="Nakayama T."/>
            <person name="Obornik M."/>
            <person name="Reyes-Prieto A."/>
            <person name="Armbrust E.V."/>
            <person name="Aves S.J."/>
            <person name="Beiko R.G."/>
            <person name="Coutinho P."/>
            <person name="Dacks J.B."/>
            <person name="Durnford D.G."/>
            <person name="Fast N.M."/>
            <person name="Green B.R."/>
            <person name="Grisdale C."/>
            <person name="Hempe F."/>
            <person name="Henrissat B."/>
            <person name="Hoppner M.P."/>
            <person name="Ishida K.-I."/>
            <person name="Kim E."/>
            <person name="Koreny L."/>
            <person name="Kroth P.G."/>
            <person name="Liu Y."/>
            <person name="Malik S.-B."/>
            <person name="Maier U.G."/>
            <person name="McRose D."/>
            <person name="Mock T."/>
            <person name="Neilson J.A."/>
            <person name="Onodera N.T."/>
            <person name="Poole A.M."/>
            <person name="Pritham E.J."/>
            <person name="Richards T.A."/>
            <person name="Rocap G."/>
            <person name="Roy S.W."/>
            <person name="Sarai C."/>
            <person name="Schaack S."/>
            <person name="Shirato S."/>
            <person name="Slamovits C.H."/>
            <person name="Spencer D.F."/>
            <person name="Suzuki S."/>
            <person name="Worden A.Z."/>
            <person name="Zauner S."/>
            <person name="Barry K."/>
            <person name="Bell C."/>
            <person name="Bharti A.K."/>
            <person name="Crow J.A."/>
            <person name="Grimwood J."/>
            <person name="Kramer R."/>
            <person name="Lindquist E."/>
            <person name="Lucas S."/>
            <person name="Salamov A."/>
            <person name="McFadden G.I."/>
            <person name="Lane C.E."/>
            <person name="Keeling P.J."/>
            <person name="Gray M.W."/>
            <person name="Grigoriev I.V."/>
            <person name="Archibald J.M."/>
        </authorList>
    </citation>
    <scope>NUCLEOTIDE SEQUENCE</scope>
    <source>
        <strain evidence="3">CCMP2712</strain>
    </source>
</reference>
<protein>
    <submittedName>
        <fullName evidence="1 2">Uncharacterized protein</fullName>
    </submittedName>
</protein>
<proteinExistence type="predicted"/>
<dbReference type="PaxDb" id="55529-EKX42282"/>
<dbReference type="EnsemblProtists" id="EKX42282">
    <property type="protein sequence ID" value="EKX42282"/>
    <property type="gene ID" value="GUITHDRAFT_153569"/>
</dbReference>
<gene>
    <name evidence="1" type="ORF">GUITHDRAFT_153569</name>
</gene>
<evidence type="ECO:0000313" key="3">
    <source>
        <dbReference type="Proteomes" id="UP000011087"/>
    </source>
</evidence>
<sequence length="163" mass="17379">MAREVRQGPSSSRHAASKQVVLMEDIEYVPVRVPSDRFKGARLMSLSNIIEPGMLTINPGSSTGLGSVSGEQGKCFADISCGTDCGNCPHCHCLMGDGREVACAFGKCSCVAHCKCAATSECPMACGTDYSPDLCGQTICRAGKCYEAFNLPMSDPEWRIRKA</sequence>
<evidence type="ECO:0000313" key="1">
    <source>
        <dbReference type="EMBL" id="EKX42282.1"/>
    </source>
</evidence>
<dbReference type="EMBL" id="JH993017">
    <property type="protein sequence ID" value="EKX42282.1"/>
    <property type="molecule type" value="Genomic_DNA"/>
</dbReference>
<dbReference type="KEGG" id="gtt:GUITHDRAFT_153569"/>
<accession>L1J1X7</accession>
<reference evidence="1 3" key="1">
    <citation type="journal article" date="2012" name="Nature">
        <title>Algal genomes reveal evolutionary mosaicism and the fate of nucleomorphs.</title>
        <authorList>
            <consortium name="DOE Joint Genome Institute"/>
            <person name="Curtis B.A."/>
            <person name="Tanifuji G."/>
            <person name="Burki F."/>
            <person name="Gruber A."/>
            <person name="Irimia M."/>
            <person name="Maruyama S."/>
            <person name="Arias M.C."/>
            <person name="Ball S.G."/>
            <person name="Gile G.H."/>
            <person name="Hirakawa Y."/>
            <person name="Hopkins J.F."/>
            <person name="Kuo A."/>
            <person name="Rensing S.A."/>
            <person name="Schmutz J."/>
            <person name="Symeonidi A."/>
            <person name="Elias M."/>
            <person name="Eveleigh R.J."/>
            <person name="Herman E.K."/>
            <person name="Klute M.J."/>
            <person name="Nakayama T."/>
            <person name="Obornik M."/>
            <person name="Reyes-Prieto A."/>
            <person name="Armbrust E.V."/>
            <person name="Aves S.J."/>
            <person name="Beiko R.G."/>
            <person name="Coutinho P."/>
            <person name="Dacks J.B."/>
            <person name="Durnford D.G."/>
            <person name="Fast N.M."/>
            <person name="Green B.R."/>
            <person name="Grisdale C.J."/>
            <person name="Hempel F."/>
            <person name="Henrissat B."/>
            <person name="Hoppner M.P."/>
            <person name="Ishida K."/>
            <person name="Kim E."/>
            <person name="Koreny L."/>
            <person name="Kroth P.G."/>
            <person name="Liu Y."/>
            <person name="Malik S.B."/>
            <person name="Maier U.G."/>
            <person name="McRose D."/>
            <person name="Mock T."/>
            <person name="Neilson J.A."/>
            <person name="Onodera N.T."/>
            <person name="Poole A.M."/>
            <person name="Pritham E.J."/>
            <person name="Richards T.A."/>
            <person name="Rocap G."/>
            <person name="Roy S.W."/>
            <person name="Sarai C."/>
            <person name="Schaack S."/>
            <person name="Shirato S."/>
            <person name="Slamovits C.H."/>
            <person name="Spencer D.F."/>
            <person name="Suzuki S."/>
            <person name="Worden A.Z."/>
            <person name="Zauner S."/>
            <person name="Barry K."/>
            <person name="Bell C."/>
            <person name="Bharti A.K."/>
            <person name="Crow J.A."/>
            <person name="Grimwood J."/>
            <person name="Kramer R."/>
            <person name="Lindquist E."/>
            <person name="Lucas S."/>
            <person name="Salamov A."/>
            <person name="McFadden G.I."/>
            <person name="Lane C.E."/>
            <person name="Keeling P.J."/>
            <person name="Gray M.W."/>
            <person name="Grigoriev I.V."/>
            <person name="Archibald J.M."/>
        </authorList>
    </citation>
    <scope>NUCLEOTIDE SEQUENCE</scope>
    <source>
        <strain evidence="1 3">CCMP2712</strain>
    </source>
</reference>
<evidence type="ECO:0000313" key="2">
    <source>
        <dbReference type="EnsemblProtists" id="EKX42282"/>
    </source>
</evidence>
<keyword evidence="3" id="KW-1185">Reference proteome</keyword>
<name>L1J1X7_GUITC</name>
<dbReference type="RefSeq" id="XP_005829262.1">
    <property type="nucleotide sequence ID" value="XM_005829205.1"/>
</dbReference>
<dbReference type="AlphaFoldDB" id="L1J1X7"/>
<dbReference type="HOGENOM" id="CLU_1630185_0_0_1"/>
<dbReference type="GeneID" id="17298976"/>
<organism evidence="1">
    <name type="scientific">Guillardia theta (strain CCMP2712)</name>
    <name type="common">Cryptophyte</name>
    <dbReference type="NCBI Taxonomy" id="905079"/>
    <lineage>
        <taxon>Eukaryota</taxon>
        <taxon>Cryptophyceae</taxon>
        <taxon>Pyrenomonadales</taxon>
        <taxon>Geminigeraceae</taxon>
        <taxon>Guillardia</taxon>
    </lineage>
</organism>
<dbReference type="Proteomes" id="UP000011087">
    <property type="component" value="Unassembled WGS sequence"/>
</dbReference>
<reference evidence="2" key="3">
    <citation type="submission" date="2015-06" db="UniProtKB">
        <authorList>
            <consortium name="EnsemblProtists"/>
        </authorList>
    </citation>
    <scope>IDENTIFICATION</scope>
</reference>